<dbReference type="AlphaFoldDB" id="A0A4Q1BX32"/>
<sequence>MPPRMDIRADGWTSHSAQQRSEETIAKRARSSMSQELSSRRNTLADLLKELVTDINKALMQNEPAVELATSIRAGLNEMSIATDLQSMHHHSQTVNKDILELQRHSNTGWASKVIDDCSTVFECTDLTNKEILKQKSPNLQSINVSEAVNSYTVFADKLIDVEDWEGIADQVSQKLEGFGMTNVQQFENIKHTLNQVKVASQQLNPDDGSGEVGDDEPRRISIEATYST</sequence>
<accession>A0A4Q1BX32</accession>
<protein>
    <submittedName>
        <fullName evidence="2">Uncharacterized protein</fullName>
    </submittedName>
</protein>
<evidence type="ECO:0000313" key="2">
    <source>
        <dbReference type="EMBL" id="RXK42646.1"/>
    </source>
</evidence>
<dbReference type="EMBL" id="SDIL01000001">
    <property type="protein sequence ID" value="RXK42646.1"/>
    <property type="molecule type" value="Genomic_DNA"/>
</dbReference>
<reference evidence="2 3" key="1">
    <citation type="submission" date="2016-06" db="EMBL/GenBank/DDBJ databases">
        <title>Evolution of pathogenesis and genome organization in the Tremellales.</title>
        <authorList>
            <person name="Cuomo C."/>
            <person name="Litvintseva A."/>
            <person name="Heitman J."/>
            <person name="Chen Y."/>
            <person name="Sun S."/>
            <person name="Springer D."/>
            <person name="Dromer F."/>
            <person name="Young S."/>
            <person name="Zeng Q."/>
            <person name="Chapman S."/>
            <person name="Gujja S."/>
            <person name="Saif S."/>
            <person name="Birren B."/>
        </authorList>
    </citation>
    <scope>NUCLEOTIDE SEQUENCE [LARGE SCALE GENOMIC DNA]</scope>
    <source>
        <strain evidence="2 3">ATCC 28783</strain>
    </source>
</reference>
<dbReference type="InParanoid" id="A0A4Q1BX32"/>
<keyword evidence="3" id="KW-1185">Reference proteome</keyword>
<proteinExistence type="predicted"/>
<dbReference type="VEuPathDB" id="FungiDB:TREMEDRAFT_59104"/>
<feature type="region of interest" description="Disordered" evidence="1">
    <location>
        <begin position="1"/>
        <end position="23"/>
    </location>
</feature>
<organism evidence="2 3">
    <name type="scientific">Tremella mesenterica</name>
    <name type="common">Jelly fungus</name>
    <dbReference type="NCBI Taxonomy" id="5217"/>
    <lineage>
        <taxon>Eukaryota</taxon>
        <taxon>Fungi</taxon>
        <taxon>Dikarya</taxon>
        <taxon>Basidiomycota</taxon>
        <taxon>Agaricomycotina</taxon>
        <taxon>Tremellomycetes</taxon>
        <taxon>Tremellales</taxon>
        <taxon>Tremellaceae</taxon>
        <taxon>Tremella</taxon>
    </lineage>
</organism>
<comment type="caution">
    <text evidence="2">The sequence shown here is derived from an EMBL/GenBank/DDBJ whole genome shotgun (WGS) entry which is preliminary data.</text>
</comment>
<name>A0A4Q1BX32_TREME</name>
<evidence type="ECO:0000313" key="3">
    <source>
        <dbReference type="Proteomes" id="UP000289152"/>
    </source>
</evidence>
<gene>
    <name evidence="2" type="ORF">M231_00200</name>
</gene>
<evidence type="ECO:0000256" key="1">
    <source>
        <dbReference type="SAM" id="MobiDB-lite"/>
    </source>
</evidence>
<dbReference type="Proteomes" id="UP000289152">
    <property type="component" value="Unassembled WGS sequence"/>
</dbReference>
<feature type="region of interest" description="Disordered" evidence="1">
    <location>
        <begin position="203"/>
        <end position="229"/>
    </location>
</feature>